<accession>A0A9W9AEV5</accession>
<keyword evidence="1" id="KW-0472">Membrane</keyword>
<sequence>MIIILEDTTLNPLLGVTITIATRVIIRTTVYIHMVFKKTMGMAMRLGMNAEGFWDTIDCIHGADRIAGIMNHSRHLKIETGKDGCRRIRPRILNQGWTMLHSFRTTNYLLNTNTAIIVTIPEEPRLLALHALLKHRAPHDTHHPSVMLLWPYQQQTMEPWNAFMREAAGIGLLIIRAILIRPATSVILCTRSQEGNSPLIDPSAHCQP</sequence>
<keyword evidence="1" id="KW-0812">Transmembrane</keyword>
<feature type="transmembrane region" description="Helical" evidence="1">
    <location>
        <begin position="12"/>
        <end position="36"/>
    </location>
</feature>
<protein>
    <submittedName>
        <fullName evidence="2">Uncharacterized protein</fullName>
    </submittedName>
</protein>
<reference evidence="2" key="1">
    <citation type="submission" date="2022-08" db="EMBL/GenBank/DDBJ databases">
        <title>A Global Phylogenomic Analysis of the Shiitake Genus Lentinula.</title>
        <authorList>
            <consortium name="DOE Joint Genome Institute"/>
            <person name="Sierra-Patev S."/>
            <person name="Min B."/>
            <person name="Naranjo-Ortiz M."/>
            <person name="Looney B."/>
            <person name="Konkel Z."/>
            <person name="Slot J.C."/>
            <person name="Sakamoto Y."/>
            <person name="Steenwyk J.L."/>
            <person name="Rokas A."/>
            <person name="Carro J."/>
            <person name="Camarero S."/>
            <person name="Ferreira P."/>
            <person name="Molpeceres G."/>
            <person name="Ruiz-Duenas F.J."/>
            <person name="Serrano A."/>
            <person name="Henrissat B."/>
            <person name="Drula E."/>
            <person name="Hughes K.W."/>
            <person name="Mata J.L."/>
            <person name="Ishikawa N.K."/>
            <person name="Vargas-Isla R."/>
            <person name="Ushijima S."/>
            <person name="Smith C.A."/>
            <person name="Ahrendt S."/>
            <person name="Andreopoulos W."/>
            <person name="He G."/>
            <person name="Labutti K."/>
            <person name="Lipzen A."/>
            <person name="Ng V."/>
            <person name="Riley R."/>
            <person name="Sandor L."/>
            <person name="Barry K."/>
            <person name="Martinez A.T."/>
            <person name="Xiao Y."/>
            <person name="Gibbons J.G."/>
            <person name="Terashima K."/>
            <person name="Grigoriev I.V."/>
            <person name="Hibbett D.S."/>
        </authorList>
    </citation>
    <scope>NUCLEOTIDE SEQUENCE</scope>
    <source>
        <strain evidence="2">JLM2183</strain>
    </source>
</reference>
<dbReference type="EMBL" id="JAOTPV010000006">
    <property type="protein sequence ID" value="KAJ4480930.1"/>
    <property type="molecule type" value="Genomic_DNA"/>
</dbReference>
<dbReference type="AlphaFoldDB" id="A0A9W9AEV5"/>
<organism evidence="2 3">
    <name type="scientific">Lentinula aciculospora</name>
    <dbReference type="NCBI Taxonomy" id="153920"/>
    <lineage>
        <taxon>Eukaryota</taxon>
        <taxon>Fungi</taxon>
        <taxon>Dikarya</taxon>
        <taxon>Basidiomycota</taxon>
        <taxon>Agaricomycotina</taxon>
        <taxon>Agaricomycetes</taxon>
        <taxon>Agaricomycetidae</taxon>
        <taxon>Agaricales</taxon>
        <taxon>Marasmiineae</taxon>
        <taxon>Omphalotaceae</taxon>
        <taxon>Lentinula</taxon>
    </lineage>
</organism>
<evidence type="ECO:0000313" key="2">
    <source>
        <dbReference type="EMBL" id="KAJ4480930.1"/>
    </source>
</evidence>
<keyword evidence="3" id="KW-1185">Reference proteome</keyword>
<name>A0A9W9AEV5_9AGAR</name>
<keyword evidence="1" id="KW-1133">Transmembrane helix</keyword>
<evidence type="ECO:0000256" key="1">
    <source>
        <dbReference type="SAM" id="Phobius"/>
    </source>
</evidence>
<evidence type="ECO:0000313" key="3">
    <source>
        <dbReference type="Proteomes" id="UP001150266"/>
    </source>
</evidence>
<gene>
    <name evidence="2" type="ORF">J3R30DRAFT_2380836</name>
</gene>
<dbReference type="Proteomes" id="UP001150266">
    <property type="component" value="Unassembled WGS sequence"/>
</dbReference>
<comment type="caution">
    <text evidence="2">The sequence shown here is derived from an EMBL/GenBank/DDBJ whole genome shotgun (WGS) entry which is preliminary data.</text>
</comment>
<proteinExistence type="predicted"/>